<evidence type="ECO:0000313" key="1">
    <source>
        <dbReference type="EMBL" id="KAB1155934.1"/>
    </source>
</evidence>
<dbReference type="Proteomes" id="UP000467305">
    <property type="component" value="Unassembled WGS sequence"/>
</dbReference>
<accession>A0A7J5AEE0</accession>
<dbReference type="AlphaFoldDB" id="A0A7J5AEE0"/>
<keyword evidence="2" id="KW-1185">Reference proteome</keyword>
<comment type="caution">
    <text evidence="1">The sequence shown here is derived from an EMBL/GenBank/DDBJ whole genome shotgun (WGS) entry which is preliminary data.</text>
</comment>
<dbReference type="EMBL" id="WAAU01000021">
    <property type="protein sequence ID" value="KAB1155934.1"/>
    <property type="molecule type" value="Genomic_DNA"/>
</dbReference>
<name>A0A7J5AEE0_9FLAO</name>
<protein>
    <submittedName>
        <fullName evidence="1">Uncharacterized protein</fullName>
    </submittedName>
</protein>
<dbReference type="OrthoDB" id="662228at2"/>
<evidence type="ECO:0000313" key="2">
    <source>
        <dbReference type="Proteomes" id="UP000467305"/>
    </source>
</evidence>
<reference evidence="1 2" key="1">
    <citation type="submission" date="2019-09" db="EMBL/GenBank/DDBJ databases">
        <authorList>
            <person name="Cao W.R."/>
        </authorList>
    </citation>
    <scope>NUCLEOTIDE SEQUENCE [LARGE SCALE GENOMIC DNA]</scope>
    <source>
        <strain evidence="2">a4</strain>
    </source>
</reference>
<sequence>MKKIEYLLYSQPIQEEWSYTELYKKAAEINALIKVDEYNNELILSKLTDDLIIATINSHIEEIKPQDYYDQIIPLDGGLRIEKDNLIIEHQCCSELNDYLNWEKIITEKSKEWKEIWIGHPSVFYRNKGDKIELSEYYDYTPKDKEIKTKLTFNETEFINELKRANSELELFKEKVYRIVENGNYENKDILKKALIE</sequence>
<organism evidence="1 2">
    <name type="scientific">Tenacibaculum aiptasiae</name>
    <dbReference type="NCBI Taxonomy" id="426481"/>
    <lineage>
        <taxon>Bacteria</taxon>
        <taxon>Pseudomonadati</taxon>
        <taxon>Bacteroidota</taxon>
        <taxon>Flavobacteriia</taxon>
        <taxon>Flavobacteriales</taxon>
        <taxon>Flavobacteriaceae</taxon>
        <taxon>Tenacibaculum</taxon>
    </lineage>
</organism>
<dbReference type="RefSeq" id="WP_150900223.1">
    <property type="nucleotide sequence ID" value="NZ_WAAU01000021.1"/>
</dbReference>
<gene>
    <name evidence="1" type="ORF">F7018_11535</name>
</gene>
<proteinExistence type="predicted"/>